<dbReference type="EMBL" id="CP007028">
    <property type="protein sequence ID" value="AHE96860.1"/>
    <property type="molecule type" value="Genomic_DNA"/>
</dbReference>
<evidence type="ECO:0000313" key="1">
    <source>
        <dbReference type="EMBL" id="AHE96860.1"/>
    </source>
</evidence>
<accession>W0DJ03</accession>
<keyword evidence="2" id="KW-1185">Reference proteome</keyword>
<reference evidence="1 2" key="1">
    <citation type="submission" date="2013-12" db="EMBL/GenBank/DDBJ databases">
        <authorList>
            <consortium name="DOE Joint Genome Institute"/>
            <person name="Eisen J."/>
            <person name="Huntemann M."/>
            <person name="Han J."/>
            <person name="Chen A."/>
            <person name="Kyrpides N."/>
            <person name="Mavromatis K."/>
            <person name="Markowitz V."/>
            <person name="Palaniappan K."/>
            <person name="Ivanova N."/>
            <person name="Schaumberg A."/>
            <person name="Pati A."/>
            <person name="Liolios K."/>
            <person name="Nordberg H.P."/>
            <person name="Cantor M.N."/>
            <person name="Hua S.X."/>
            <person name="Woyke T."/>
        </authorList>
    </citation>
    <scope>NUCLEOTIDE SEQUENCE [LARGE SCALE GENOMIC DNA]</scope>
    <source>
        <strain evidence="1 2">DSM 23557</strain>
    </source>
</reference>
<proteinExistence type="predicted"/>
<dbReference type="KEGG" id="trd:THERU_05205"/>
<organism evidence="2">
    <name type="scientific">Thermocrinis ruber</name>
    <dbReference type="NCBI Taxonomy" id="75906"/>
    <lineage>
        <taxon>Bacteria</taxon>
        <taxon>Pseudomonadati</taxon>
        <taxon>Aquificota</taxon>
        <taxon>Aquificia</taxon>
        <taxon>Aquificales</taxon>
        <taxon>Aquificaceae</taxon>
        <taxon>Thermocrinis</taxon>
    </lineage>
</organism>
<name>W0DJ03_9AQUI</name>
<dbReference type="Proteomes" id="UP000018914">
    <property type="component" value="Chromosome"/>
</dbReference>
<dbReference type="AlphaFoldDB" id="W0DJ03"/>
<dbReference type="HOGENOM" id="CLU_2774623_0_0_0"/>
<evidence type="ECO:0000313" key="2">
    <source>
        <dbReference type="Proteomes" id="UP000018914"/>
    </source>
</evidence>
<protein>
    <submittedName>
        <fullName evidence="1">Uncharacterized protein</fullName>
    </submittedName>
</protein>
<gene>
    <name evidence="1" type="ORF">THERU_05205</name>
</gene>
<sequence length="69" mass="7932">MGELQSRKDKSASCYPTQWAWNEDEEMRPQNAFIKPSPSHPVGLKHLPKSLKVKTFSLSKLKQPTERAH</sequence>